<name>A0ABS9VI39_9SPHN</name>
<evidence type="ECO:0000313" key="2">
    <source>
        <dbReference type="EMBL" id="MCH8614631.1"/>
    </source>
</evidence>
<dbReference type="Gene3D" id="3.10.450.50">
    <property type="match status" value="1"/>
</dbReference>
<proteinExistence type="predicted"/>
<comment type="caution">
    <text evidence="2">The sequence shown here is derived from an EMBL/GenBank/DDBJ whole genome shotgun (WGS) entry which is preliminary data.</text>
</comment>
<organism evidence="2 3">
    <name type="scientific">Sphingomonas telluris</name>
    <dbReference type="NCBI Taxonomy" id="2907998"/>
    <lineage>
        <taxon>Bacteria</taxon>
        <taxon>Pseudomonadati</taxon>
        <taxon>Pseudomonadota</taxon>
        <taxon>Alphaproteobacteria</taxon>
        <taxon>Sphingomonadales</taxon>
        <taxon>Sphingomonadaceae</taxon>
        <taxon>Sphingomonas</taxon>
    </lineage>
</organism>
<dbReference type="Pfam" id="PF14534">
    <property type="entry name" value="DUF4440"/>
    <property type="match status" value="1"/>
</dbReference>
<reference evidence="2 3" key="1">
    <citation type="submission" date="2022-03" db="EMBL/GenBank/DDBJ databases">
        <authorList>
            <person name="Jo J.-H."/>
            <person name="Im W.-T."/>
        </authorList>
    </citation>
    <scope>NUCLEOTIDE SEQUENCE [LARGE SCALE GENOMIC DNA]</scope>
    <source>
        <strain evidence="2 3">SM33</strain>
    </source>
</reference>
<dbReference type="EMBL" id="JAKZHW010000001">
    <property type="protein sequence ID" value="MCH8614631.1"/>
    <property type="molecule type" value="Genomic_DNA"/>
</dbReference>
<accession>A0ABS9VI39</accession>
<dbReference type="RefSeq" id="WP_241445053.1">
    <property type="nucleotide sequence ID" value="NZ_JAKZHW010000001.1"/>
</dbReference>
<dbReference type="Proteomes" id="UP001203058">
    <property type="component" value="Unassembled WGS sequence"/>
</dbReference>
<dbReference type="InterPro" id="IPR027843">
    <property type="entry name" value="DUF4440"/>
</dbReference>
<gene>
    <name evidence="2" type="ORF">LZ016_00725</name>
</gene>
<sequence>MPMAAFHPKLPLAQWQFSTRCGHSASLADKRGIGSNGRGRNLMVLATLAATLLQVAAPDSAPLSSEVNAANIKWVDATRRQDFAMLTQIMAPDYVVTYHDGKVADLPTWLGRFHKIRMLDCGATIINLRVTGPDAAEATVSAYWDAILASGKPFRETYTARDTWNRRGGRWVVVRRDVVDMRVLN</sequence>
<evidence type="ECO:0000259" key="1">
    <source>
        <dbReference type="Pfam" id="PF14534"/>
    </source>
</evidence>
<dbReference type="SUPFAM" id="SSF54427">
    <property type="entry name" value="NTF2-like"/>
    <property type="match status" value="1"/>
</dbReference>
<protein>
    <submittedName>
        <fullName evidence="2">Nuclear transport factor 2 family protein</fullName>
    </submittedName>
</protein>
<feature type="domain" description="DUF4440" evidence="1">
    <location>
        <begin position="73"/>
        <end position="173"/>
    </location>
</feature>
<dbReference type="InterPro" id="IPR032710">
    <property type="entry name" value="NTF2-like_dom_sf"/>
</dbReference>
<keyword evidence="3" id="KW-1185">Reference proteome</keyword>
<evidence type="ECO:0000313" key="3">
    <source>
        <dbReference type="Proteomes" id="UP001203058"/>
    </source>
</evidence>